<dbReference type="AlphaFoldDB" id="A0AA45ANT3"/>
<proteinExistence type="predicted"/>
<gene>
    <name evidence="2" type="ORF">BJF96_g3067</name>
</gene>
<organism evidence="2 3">
    <name type="scientific">Verticillium dahliae</name>
    <name type="common">Verticillium wilt</name>
    <dbReference type="NCBI Taxonomy" id="27337"/>
    <lineage>
        <taxon>Eukaryota</taxon>
        <taxon>Fungi</taxon>
        <taxon>Dikarya</taxon>
        <taxon>Ascomycota</taxon>
        <taxon>Pezizomycotina</taxon>
        <taxon>Sordariomycetes</taxon>
        <taxon>Hypocreomycetidae</taxon>
        <taxon>Glomerellales</taxon>
        <taxon>Plectosphaerellaceae</taxon>
        <taxon>Verticillium</taxon>
    </lineage>
</organism>
<reference evidence="2 3" key="1">
    <citation type="submission" date="2017-12" db="EMBL/GenBank/DDBJ databases">
        <title>Comparative genomics yields insights into virulence evolution of Verticillium dahliae.</title>
        <authorList>
            <person name="Fan R."/>
            <person name="Armitage A.D."/>
            <person name="Cascant-Lopez E."/>
            <person name="Sobczyk M."/>
            <person name="Cockerton H.M."/>
            <person name="Harrison R.J."/>
        </authorList>
    </citation>
    <scope>NUCLEOTIDE SEQUENCE [LARGE SCALE GENOMIC DNA]</scope>
    <source>
        <strain evidence="2 3">12008</strain>
    </source>
</reference>
<dbReference type="EMBL" id="MPSH01000008">
    <property type="protein sequence ID" value="PNH33457.1"/>
    <property type="molecule type" value="Genomic_DNA"/>
</dbReference>
<protein>
    <submittedName>
        <fullName evidence="2">Uncharacterized protein</fullName>
    </submittedName>
</protein>
<feature type="region of interest" description="Disordered" evidence="1">
    <location>
        <begin position="16"/>
        <end position="67"/>
    </location>
</feature>
<dbReference type="Proteomes" id="UP000236305">
    <property type="component" value="Unassembled WGS sequence"/>
</dbReference>
<name>A0AA45ANT3_VERDA</name>
<feature type="compositionally biased region" description="Polar residues" evidence="1">
    <location>
        <begin position="34"/>
        <end position="56"/>
    </location>
</feature>
<sequence>MDVWHALVWRSLKSEGRDEPIDEAEHKNKHTFTRKVQMNQTDENGPVISSNGNVTMPNPPAAYDKGKPVPDRGYCIVEGLVNWLARDTASVNSGL</sequence>
<evidence type="ECO:0000256" key="1">
    <source>
        <dbReference type="SAM" id="MobiDB-lite"/>
    </source>
</evidence>
<evidence type="ECO:0000313" key="3">
    <source>
        <dbReference type="Proteomes" id="UP000236305"/>
    </source>
</evidence>
<accession>A0AA45ANT3</accession>
<feature type="compositionally biased region" description="Basic and acidic residues" evidence="1">
    <location>
        <begin position="16"/>
        <end position="26"/>
    </location>
</feature>
<evidence type="ECO:0000313" key="2">
    <source>
        <dbReference type="EMBL" id="PNH33457.1"/>
    </source>
</evidence>
<comment type="caution">
    <text evidence="2">The sequence shown here is derived from an EMBL/GenBank/DDBJ whole genome shotgun (WGS) entry which is preliminary data.</text>
</comment>